<keyword evidence="4 6" id="KW-1133">Transmembrane helix</keyword>
<dbReference type="PANTHER" id="PTHR43723:SF1">
    <property type="entry name" value="COBALT TRANSPORT PROTEIN CBIQ"/>
    <property type="match status" value="1"/>
</dbReference>
<protein>
    <submittedName>
        <fullName evidence="7">Cobalt ABC transporter permease</fullName>
    </submittedName>
</protein>
<feature type="transmembrane region" description="Helical" evidence="6">
    <location>
        <begin position="66"/>
        <end position="85"/>
    </location>
</feature>
<keyword evidence="2" id="KW-1003">Cell membrane</keyword>
<dbReference type="AlphaFoldDB" id="A0A0M0LJS9"/>
<dbReference type="InterPro" id="IPR052770">
    <property type="entry name" value="Cobalt_transport_CbiQ"/>
</dbReference>
<reference evidence="8" key="1">
    <citation type="submission" date="2015-08" db="EMBL/GenBank/DDBJ databases">
        <title>Fjat-10028 dsm 16317.</title>
        <authorList>
            <person name="Liu B."/>
            <person name="Wang J."/>
            <person name="Zhu Y."/>
            <person name="Liu G."/>
            <person name="Chen Q."/>
            <person name="Chen Z."/>
            <person name="Lan J."/>
            <person name="Che J."/>
            <person name="Ge C."/>
            <person name="Shi H."/>
            <person name="Pan Z."/>
            <person name="Liu X."/>
        </authorList>
    </citation>
    <scope>NUCLEOTIDE SEQUENCE [LARGE SCALE GENOMIC DNA]</scope>
    <source>
        <strain evidence="8">DSM 16317</strain>
    </source>
</reference>
<dbReference type="OrthoDB" id="9815246at2"/>
<dbReference type="NCBIfam" id="TIGR02454">
    <property type="entry name" value="ECF_T_CbiQ"/>
    <property type="match status" value="1"/>
</dbReference>
<dbReference type="InterPro" id="IPR003339">
    <property type="entry name" value="ABC/ECF_trnsptr_transmembrane"/>
</dbReference>
<dbReference type="EMBL" id="LILB01000001">
    <property type="protein sequence ID" value="KOO51162.1"/>
    <property type="molecule type" value="Genomic_DNA"/>
</dbReference>
<keyword evidence="3 6" id="KW-0812">Transmembrane</keyword>
<comment type="caution">
    <text evidence="7">The sequence shown here is derived from an EMBL/GenBank/DDBJ whole genome shotgun (WGS) entry which is preliminary data.</text>
</comment>
<dbReference type="RefSeq" id="WP_053415287.1">
    <property type="nucleotide sequence ID" value="NZ_LILB01000001.1"/>
</dbReference>
<gene>
    <name evidence="7" type="ORF">AMD00_01235</name>
</gene>
<feature type="transmembrane region" description="Helical" evidence="6">
    <location>
        <begin position="91"/>
        <end position="108"/>
    </location>
</feature>
<evidence type="ECO:0000256" key="4">
    <source>
        <dbReference type="ARBA" id="ARBA00022989"/>
    </source>
</evidence>
<dbReference type="STRING" id="263475.AMD00_01235"/>
<keyword evidence="8" id="KW-1185">Reference proteome</keyword>
<proteinExistence type="predicted"/>
<comment type="subcellular location">
    <subcellularLocation>
        <location evidence="1">Cell membrane</location>
        <topology evidence="1">Multi-pass membrane protein</topology>
    </subcellularLocation>
</comment>
<evidence type="ECO:0000256" key="2">
    <source>
        <dbReference type="ARBA" id="ARBA00022475"/>
    </source>
</evidence>
<dbReference type="Proteomes" id="UP000036867">
    <property type="component" value="Unassembled WGS sequence"/>
</dbReference>
<evidence type="ECO:0000313" key="8">
    <source>
        <dbReference type="Proteomes" id="UP000036867"/>
    </source>
</evidence>
<dbReference type="Pfam" id="PF02361">
    <property type="entry name" value="CbiQ"/>
    <property type="match status" value="1"/>
</dbReference>
<feature type="transmembrane region" description="Helical" evidence="6">
    <location>
        <begin position="115"/>
        <end position="133"/>
    </location>
</feature>
<evidence type="ECO:0000256" key="5">
    <source>
        <dbReference type="ARBA" id="ARBA00023136"/>
    </source>
</evidence>
<accession>A0A0M0LJS9</accession>
<evidence type="ECO:0000256" key="1">
    <source>
        <dbReference type="ARBA" id="ARBA00004651"/>
    </source>
</evidence>
<dbReference type="InterPro" id="IPR012809">
    <property type="entry name" value="ECF_CbiQ"/>
</dbReference>
<feature type="transmembrane region" description="Helical" evidence="6">
    <location>
        <begin position="26"/>
        <end position="54"/>
    </location>
</feature>
<name>A0A0M0LJS9_9BACL</name>
<organism evidence="7 8">
    <name type="scientific">Viridibacillus arvi</name>
    <dbReference type="NCBI Taxonomy" id="263475"/>
    <lineage>
        <taxon>Bacteria</taxon>
        <taxon>Bacillati</taxon>
        <taxon>Bacillota</taxon>
        <taxon>Bacilli</taxon>
        <taxon>Bacillales</taxon>
        <taxon>Caryophanaceae</taxon>
        <taxon>Viridibacillus</taxon>
    </lineage>
</organism>
<feature type="transmembrane region" description="Helical" evidence="6">
    <location>
        <begin position="241"/>
        <end position="258"/>
    </location>
</feature>
<dbReference type="CDD" id="cd16914">
    <property type="entry name" value="EcfT"/>
    <property type="match status" value="1"/>
</dbReference>
<dbReference type="GeneID" id="301134744"/>
<evidence type="ECO:0000313" key="7">
    <source>
        <dbReference type="EMBL" id="KOO51162.1"/>
    </source>
</evidence>
<dbReference type="PATRIC" id="fig|263475.3.peg.561"/>
<dbReference type="GO" id="GO:0006824">
    <property type="term" value="P:cobalt ion transport"/>
    <property type="evidence" value="ECO:0007669"/>
    <property type="project" value="InterPro"/>
</dbReference>
<dbReference type="GO" id="GO:0043190">
    <property type="term" value="C:ATP-binding cassette (ABC) transporter complex"/>
    <property type="evidence" value="ECO:0007669"/>
    <property type="project" value="InterPro"/>
</dbReference>
<keyword evidence="5 6" id="KW-0472">Membrane</keyword>
<evidence type="ECO:0000256" key="6">
    <source>
        <dbReference type="SAM" id="Phobius"/>
    </source>
</evidence>
<sequence length="264" mass="30365">MLLIDKYAYMNRWQHIHPIEKMVFTFFLMLFSLTVKDTLVSLITFTVMSVFTILGAKIPFKYYLKLLLVPSFFLLSSMLTILISFSSNDSLITSALWTTKLLGLYIFITESSVETAIQLFFTVLSSISCLYFLTLTTPVHDILHVLRRLRVPALLIELTEITYRFIFVFLETSLKIHQAQNSRLGYLTVKQSIHSLGLLVSSLFVHVFQRSKELIIAMNSRCYTDDITLLENDYSFSNKNWIVITLIFVSIVSVYIQFGGSLNG</sequence>
<dbReference type="PANTHER" id="PTHR43723">
    <property type="entry name" value="COBALT TRANSPORT PROTEIN CBIQ"/>
    <property type="match status" value="1"/>
</dbReference>
<evidence type="ECO:0000256" key="3">
    <source>
        <dbReference type="ARBA" id="ARBA00022692"/>
    </source>
</evidence>